<reference evidence="2 3" key="1">
    <citation type="journal article" date="2018" name="Elife">
        <title>Firefly genomes illuminate parallel origins of bioluminescence in beetles.</title>
        <authorList>
            <person name="Fallon T.R."/>
            <person name="Lower S.E."/>
            <person name="Chang C.H."/>
            <person name="Bessho-Uehara M."/>
            <person name="Martin G.J."/>
            <person name="Bewick A.J."/>
            <person name="Behringer M."/>
            <person name="Debat H.J."/>
            <person name="Wong I."/>
            <person name="Day J.C."/>
            <person name="Suvorov A."/>
            <person name="Silva C.J."/>
            <person name="Stanger-Hall K.F."/>
            <person name="Hall D.W."/>
            <person name="Schmitz R.J."/>
            <person name="Nelson D.R."/>
            <person name="Lewis S.M."/>
            <person name="Shigenobu S."/>
            <person name="Bybee S.M."/>
            <person name="Larracuente A.M."/>
            <person name="Oba Y."/>
            <person name="Weng J.K."/>
        </authorList>
    </citation>
    <scope>NUCLEOTIDE SEQUENCE [LARGE SCALE GENOMIC DNA]</scope>
    <source>
        <strain evidence="2">1611_PpyrPB1</strain>
        <tissue evidence="2">Whole body</tissue>
    </source>
</reference>
<dbReference type="SUPFAM" id="SSF56219">
    <property type="entry name" value="DNase I-like"/>
    <property type="match status" value="1"/>
</dbReference>
<dbReference type="Gene3D" id="3.60.10.10">
    <property type="entry name" value="Endonuclease/exonuclease/phosphatase"/>
    <property type="match status" value="1"/>
</dbReference>
<organism evidence="2 3">
    <name type="scientific">Photinus pyralis</name>
    <name type="common">Common eastern firefly</name>
    <name type="synonym">Lampyris pyralis</name>
    <dbReference type="NCBI Taxonomy" id="7054"/>
    <lineage>
        <taxon>Eukaryota</taxon>
        <taxon>Metazoa</taxon>
        <taxon>Ecdysozoa</taxon>
        <taxon>Arthropoda</taxon>
        <taxon>Hexapoda</taxon>
        <taxon>Insecta</taxon>
        <taxon>Pterygota</taxon>
        <taxon>Neoptera</taxon>
        <taxon>Endopterygota</taxon>
        <taxon>Coleoptera</taxon>
        <taxon>Polyphaga</taxon>
        <taxon>Elateriformia</taxon>
        <taxon>Elateroidea</taxon>
        <taxon>Lampyridae</taxon>
        <taxon>Lampyrinae</taxon>
        <taxon>Photinus</taxon>
    </lineage>
</organism>
<proteinExistence type="predicted"/>
<evidence type="ECO:0000313" key="3">
    <source>
        <dbReference type="Proteomes" id="UP000327044"/>
    </source>
</evidence>
<comment type="caution">
    <text evidence="2">The sequence shown here is derived from an EMBL/GenBank/DDBJ whole genome shotgun (WGS) entry which is preliminary data.</text>
</comment>
<keyword evidence="3" id="KW-1185">Reference proteome</keyword>
<name>A0A5N4B5I3_PHOPY</name>
<dbReference type="AlphaFoldDB" id="A0A5N4B5I3"/>
<dbReference type="EMBL" id="VVIM01000001">
    <property type="protein sequence ID" value="KAB0804865.1"/>
    <property type="molecule type" value="Genomic_DNA"/>
</dbReference>
<dbReference type="InterPro" id="IPR036691">
    <property type="entry name" value="Endo/exonu/phosph_ase_sf"/>
</dbReference>
<feature type="domain" description="Endonuclease/exonuclease/phosphatase" evidence="1">
    <location>
        <begin position="30"/>
        <end position="147"/>
    </location>
</feature>
<evidence type="ECO:0000259" key="1">
    <source>
        <dbReference type="Pfam" id="PF14529"/>
    </source>
</evidence>
<sequence>MNSPPSCDDYPVLINAAAFYKPAFSLDGACIVSTYISPNATMEHFEKTLDDITGVIDRHADTIITGDFNAKNVMWGGMANDERGWKLAEWTHQGGLIVLNDGKKPTCIRYNGVSYIDLTIATPAIAKKMRKWEVLEDEVLSDHNVIYTNIQNTNVKIKSGWELYPKIDQTKIRMIIDSGLILGKHIKSATDKALKLMGDLNRLMPNIGGPGHAKRRVIALAAQSVIMYGAPIWAEALRVDKYKNMLKATQRQMNIKITASYRTVSAEALCIISKREPLELLAMAWKKRNEIKTKEGRKEANEELMAKWQSDWDKTKKAEWTRRLIPQIQSWVASKISWTDYYMSQFLSGHGCFMLYLHRIKKKTSDRCLFCEEIDGPEHTFFQCTKWKDQREEMTGKLGDVTPENVIRKATKNEEAWAALKRYVTDILQVKEETERQAN</sequence>
<accession>A0A5N4B5I3</accession>
<evidence type="ECO:0000313" key="2">
    <source>
        <dbReference type="EMBL" id="KAB0804865.1"/>
    </source>
</evidence>
<gene>
    <name evidence="2" type="ORF">PPYR_01835</name>
</gene>
<dbReference type="InterPro" id="IPR005135">
    <property type="entry name" value="Endo/exonuclease/phosphatase"/>
</dbReference>
<dbReference type="PANTHER" id="PTHR19446">
    <property type="entry name" value="REVERSE TRANSCRIPTASES"/>
    <property type="match status" value="1"/>
</dbReference>
<dbReference type="Pfam" id="PF14529">
    <property type="entry name" value="Exo_endo_phos_2"/>
    <property type="match status" value="1"/>
</dbReference>
<dbReference type="Proteomes" id="UP000327044">
    <property type="component" value="Unassembled WGS sequence"/>
</dbReference>
<protein>
    <recommendedName>
        <fullName evidence="1">Endonuclease/exonuclease/phosphatase domain-containing protein</fullName>
    </recommendedName>
</protein>
<dbReference type="InParanoid" id="A0A5N4B5I3"/>
<dbReference type="GO" id="GO:0003824">
    <property type="term" value="F:catalytic activity"/>
    <property type="evidence" value="ECO:0007669"/>
    <property type="project" value="InterPro"/>
</dbReference>